<dbReference type="SUPFAM" id="SSF143011">
    <property type="entry name" value="RelE-like"/>
    <property type="match status" value="1"/>
</dbReference>
<dbReference type="OrthoDB" id="9801102at2"/>
<dbReference type="AlphaFoldDB" id="A0A2W7NIF4"/>
<dbReference type="RefSeq" id="WP_111445056.1">
    <property type="nucleotide sequence ID" value="NZ_QKZK01000008.1"/>
</dbReference>
<comment type="similarity">
    <text evidence="1">Belongs to the YoeB family.</text>
</comment>
<keyword evidence="4" id="KW-0255">Endonuclease</keyword>
<reference evidence="7 8" key="1">
    <citation type="submission" date="2018-06" db="EMBL/GenBank/DDBJ databases">
        <title>Genomic Encyclopedia of Archaeal and Bacterial Type Strains, Phase II (KMG-II): from individual species to whole genera.</title>
        <authorList>
            <person name="Goeker M."/>
        </authorList>
    </citation>
    <scope>NUCLEOTIDE SEQUENCE [LARGE SCALE GENOMIC DNA]</scope>
    <source>
        <strain evidence="7 8">DSM 6779</strain>
    </source>
</reference>
<accession>A0A2W7NIF4</accession>
<dbReference type="InterPro" id="IPR009614">
    <property type="entry name" value="YoeB_toxin"/>
</dbReference>
<keyword evidence="3" id="KW-0540">Nuclease</keyword>
<evidence type="ECO:0000256" key="4">
    <source>
        <dbReference type="ARBA" id="ARBA00022759"/>
    </source>
</evidence>
<dbReference type="Pfam" id="PF06769">
    <property type="entry name" value="YoeB_toxin"/>
    <property type="match status" value="1"/>
</dbReference>
<keyword evidence="5" id="KW-0378">Hydrolase</keyword>
<dbReference type="GO" id="GO:0045892">
    <property type="term" value="P:negative regulation of DNA-templated transcription"/>
    <property type="evidence" value="ECO:0007669"/>
    <property type="project" value="TreeGrafter"/>
</dbReference>
<comment type="caution">
    <text evidence="7">The sequence shown here is derived from an EMBL/GenBank/DDBJ whole genome shotgun (WGS) entry which is preliminary data.</text>
</comment>
<evidence type="ECO:0000256" key="3">
    <source>
        <dbReference type="ARBA" id="ARBA00022722"/>
    </source>
</evidence>
<dbReference type="InterPro" id="IPR035093">
    <property type="entry name" value="RelE/ParE_toxin_dom_sf"/>
</dbReference>
<gene>
    <name evidence="7" type="ORF">LX69_01363</name>
</gene>
<dbReference type="GO" id="GO:0004519">
    <property type="term" value="F:endonuclease activity"/>
    <property type="evidence" value="ECO:0007669"/>
    <property type="project" value="UniProtKB-KW"/>
</dbReference>
<evidence type="ECO:0000313" key="8">
    <source>
        <dbReference type="Proteomes" id="UP000249239"/>
    </source>
</evidence>
<dbReference type="PANTHER" id="PTHR38039">
    <property type="entry name" value="TOXIN YOEB"/>
    <property type="match status" value="1"/>
</dbReference>
<protein>
    <recommendedName>
        <fullName evidence="6">Putative mRNA interferase YoeB</fullName>
    </recommendedName>
</protein>
<evidence type="ECO:0000256" key="5">
    <source>
        <dbReference type="ARBA" id="ARBA00022801"/>
    </source>
</evidence>
<dbReference type="EMBL" id="QKZK01000008">
    <property type="protein sequence ID" value="PZX17947.1"/>
    <property type="molecule type" value="Genomic_DNA"/>
</dbReference>
<sequence length="85" mass="9963">MEIEFTQQACEDLAFWKKTNNVAVLKKIRELIESVSETPYEGIGKPEPLKYALAGCWSRRINQEHRIVYEVYTDKIMILSIKGHY</sequence>
<evidence type="ECO:0000256" key="1">
    <source>
        <dbReference type="ARBA" id="ARBA00008172"/>
    </source>
</evidence>
<keyword evidence="8" id="KW-1185">Reference proteome</keyword>
<keyword evidence="2" id="KW-1277">Toxin-antitoxin system</keyword>
<evidence type="ECO:0000256" key="6">
    <source>
        <dbReference type="ARBA" id="ARBA00030388"/>
    </source>
</evidence>
<dbReference type="Gene3D" id="3.30.2310.20">
    <property type="entry name" value="RelE-like"/>
    <property type="match status" value="1"/>
</dbReference>
<organism evidence="7 8">
    <name type="scientific">Breznakibacter xylanolyticus</name>
    <dbReference type="NCBI Taxonomy" id="990"/>
    <lineage>
        <taxon>Bacteria</taxon>
        <taxon>Pseudomonadati</taxon>
        <taxon>Bacteroidota</taxon>
        <taxon>Bacteroidia</taxon>
        <taxon>Marinilabiliales</taxon>
        <taxon>Marinilabiliaceae</taxon>
        <taxon>Breznakibacter</taxon>
    </lineage>
</organism>
<dbReference type="PANTHER" id="PTHR38039:SF1">
    <property type="entry name" value="TOXIN YOEB"/>
    <property type="match status" value="1"/>
</dbReference>
<dbReference type="NCBIfam" id="TIGR02116">
    <property type="entry name" value="toxin_Txe_YoeB"/>
    <property type="match status" value="1"/>
</dbReference>
<evidence type="ECO:0000256" key="2">
    <source>
        <dbReference type="ARBA" id="ARBA00022649"/>
    </source>
</evidence>
<dbReference type="GO" id="GO:0016787">
    <property type="term" value="F:hydrolase activity"/>
    <property type="evidence" value="ECO:0007669"/>
    <property type="project" value="UniProtKB-KW"/>
</dbReference>
<name>A0A2W7NIF4_9BACT</name>
<proteinExistence type="inferred from homology"/>
<dbReference type="Proteomes" id="UP000249239">
    <property type="component" value="Unassembled WGS sequence"/>
</dbReference>
<evidence type="ECO:0000313" key="7">
    <source>
        <dbReference type="EMBL" id="PZX17947.1"/>
    </source>
</evidence>
<dbReference type="GO" id="GO:0006401">
    <property type="term" value="P:RNA catabolic process"/>
    <property type="evidence" value="ECO:0007669"/>
    <property type="project" value="InterPro"/>
</dbReference>